<dbReference type="PANTHER" id="PTHR35043">
    <property type="entry name" value="TRANSCRIPTION FACTOR DOMAIN-CONTAINING PROTEIN"/>
    <property type="match status" value="1"/>
</dbReference>
<dbReference type="PROSITE" id="PS51257">
    <property type="entry name" value="PROKAR_LIPOPROTEIN"/>
    <property type="match status" value="1"/>
</dbReference>
<comment type="caution">
    <text evidence="3">The sequence shown here is derived from an EMBL/GenBank/DDBJ whole genome shotgun (WGS) entry which is preliminary data.</text>
</comment>
<feature type="transmembrane region" description="Helical" evidence="1">
    <location>
        <begin position="465"/>
        <end position="485"/>
    </location>
</feature>
<keyword evidence="2" id="KW-0732">Signal</keyword>
<reference evidence="3 4" key="1">
    <citation type="submission" date="2021-07" db="EMBL/GenBank/DDBJ databases">
        <title>Genome data of Colletotrichum spaethianum.</title>
        <authorList>
            <person name="Utami Y.D."/>
            <person name="Hiruma K."/>
        </authorList>
    </citation>
    <scope>NUCLEOTIDE SEQUENCE [LARGE SCALE GENOMIC DNA]</scope>
    <source>
        <strain evidence="3 4">MAFF 242679</strain>
    </source>
</reference>
<dbReference type="Proteomes" id="UP001055172">
    <property type="component" value="Unassembled WGS sequence"/>
</dbReference>
<feature type="signal peptide" evidence="2">
    <location>
        <begin position="1"/>
        <end position="19"/>
    </location>
</feature>
<protein>
    <submittedName>
        <fullName evidence="3">Uncharacterized protein</fullName>
    </submittedName>
</protein>
<dbReference type="EMBL" id="BPPX01000013">
    <property type="protein sequence ID" value="GJC83859.1"/>
    <property type="molecule type" value="Genomic_DNA"/>
</dbReference>
<feature type="transmembrane region" description="Helical" evidence="1">
    <location>
        <begin position="500"/>
        <end position="519"/>
    </location>
</feature>
<name>A0AA37LT31_9PEZI</name>
<keyword evidence="1" id="KW-1133">Transmembrane helix</keyword>
<gene>
    <name evidence="3" type="ORF">ColLi_06697</name>
</gene>
<dbReference type="PANTHER" id="PTHR35043:SF7">
    <property type="entry name" value="TRANSCRIPTION FACTOR DOMAIN-CONTAINING PROTEIN"/>
    <property type="match status" value="1"/>
</dbReference>
<evidence type="ECO:0000313" key="4">
    <source>
        <dbReference type="Proteomes" id="UP001055172"/>
    </source>
</evidence>
<accession>A0AA37LT31</accession>
<keyword evidence="1" id="KW-0812">Transmembrane</keyword>
<evidence type="ECO:0000313" key="3">
    <source>
        <dbReference type="EMBL" id="GJC83859.1"/>
    </source>
</evidence>
<proteinExistence type="predicted"/>
<organism evidence="3 4">
    <name type="scientific">Colletotrichum liriopes</name>
    <dbReference type="NCBI Taxonomy" id="708192"/>
    <lineage>
        <taxon>Eukaryota</taxon>
        <taxon>Fungi</taxon>
        <taxon>Dikarya</taxon>
        <taxon>Ascomycota</taxon>
        <taxon>Pezizomycotina</taxon>
        <taxon>Sordariomycetes</taxon>
        <taxon>Hypocreomycetidae</taxon>
        <taxon>Glomerellales</taxon>
        <taxon>Glomerellaceae</taxon>
        <taxon>Colletotrichum</taxon>
        <taxon>Colletotrichum spaethianum species complex</taxon>
    </lineage>
</organism>
<feature type="chain" id="PRO_5041371343" evidence="2">
    <location>
        <begin position="20"/>
        <end position="543"/>
    </location>
</feature>
<feature type="transmembrane region" description="Helical" evidence="1">
    <location>
        <begin position="61"/>
        <end position="81"/>
    </location>
</feature>
<keyword evidence="4" id="KW-1185">Reference proteome</keyword>
<dbReference type="AlphaFoldDB" id="A0AA37LT31"/>
<sequence>MRILVLSICLAWLSCRANAGSQTADEIQQAIRQLGNDSAALGKTKAAAWVESPAVRGTADILWTCIVTLVACVYTVLHLNVPTKSGMWATFKYKIRWAFCAILTPETVLLVAVTQFRDARALRMELNKLRDKGLSVFDLQFCFFVVMKGFQVPIDGYRPGPDFTWGFAYPDSLPLSSRGFLKLVELGHFDKDSMMTALRLDDRSKAGIFQKILVTAQVLWMALQCIVRRAQGFPLALLEIHTMVHVVCTIFTYMFWFYKPLDIGQPEIIPLKSEGLKDFVAFAVQKQFCNAHGAQDLIYYERKPEHATAAPGEDCGLSGGGLQDGLRYQPQLLAEPQRWIDIDPDTGGSLESGDAFRCGVGLRRRSDTDTKKRLQFTAEDVRRVTKAIEFSRHLHEENPISDLQPFDPYYFPYLSDQGNVNVMRDKYDLGSVGKFVLFMQYFSNVWTLDITRETGALFGSSRVPFLLTTGLICMYAGIHLTAWYFDFPSSVESVLWRTSGLVLCASPATALLFCTLITMDYDSTWRDIPLLFLFISFTFSSPS</sequence>
<evidence type="ECO:0000256" key="1">
    <source>
        <dbReference type="SAM" id="Phobius"/>
    </source>
</evidence>
<keyword evidence="1" id="KW-0472">Membrane</keyword>
<evidence type="ECO:0000256" key="2">
    <source>
        <dbReference type="SAM" id="SignalP"/>
    </source>
</evidence>
<feature type="transmembrane region" description="Helical" evidence="1">
    <location>
        <begin position="93"/>
        <end position="113"/>
    </location>
</feature>